<reference evidence="11 12" key="1">
    <citation type="submission" date="2019-08" db="EMBL/GenBank/DDBJ databases">
        <authorList>
            <person name="Peeters C."/>
        </authorList>
    </citation>
    <scope>NUCLEOTIDE SEQUENCE [LARGE SCALE GENOMIC DNA]</scope>
    <source>
        <strain evidence="11 12">LMG 31115</strain>
    </source>
</reference>
<evidence type="ECO:0000313" key="11">
    <source>
        <dbReference type="EMBL" id="VVD64442.1"/>
    </source>
</evidence>
<keyword evidence="12" id="KW-1185">Reference proteome</keyword>
<keyword evidence="6 10" id="KW-0472">Membrane</keyword>
<dbReference type="NCBIfam" id="NF002505">
    <property type="entry name" value="PRK01862.1"/>
    <property type="match status" value="1"/>
</dbReference>
<feature type="transmembrane region" description="Helical" evidence="10">
    <location>
        <begin position="256"/>
        <end position="276"/>
    </location>
</feature>
<keyword evidence="8" id="KW-0868">Chloride</keyword>
<evidence type="ECO:0000256" key="6">
    <source>
        <dbReference type="ARBA" id="ARBA00023136"/>
    </source>
</evidence>
<dbReference type="PRINTS" id="PR00762">
    <property type="entry name" value="CLCHANNEL"/>
</dbReference>
<feature type="transmembrane region" description="Helical" evidence="10">
    <location>
        <begin position="89"/>
        <end position="110"/>
    </location>
</feature>
<accession>A0A5E4RPX0</accession>
<dbReference type="InterPro" id="IPR050368">
    <property type="entry name" value="ClC-type_chloride_channel"/>
</dbReference>
<keyword evidence="3 10" id="KW-0812">Transmembrane</keyword>
<dbReference type="GO" id="GO:0034707">
    <property type="term" value="C:chloride channel complex"/>
    <property type="evidence" value="ECO:0007669"/>
    <property type="project" value="UniProtKB-KW"/>
</dbReference>
<dbReference type="Gene3D" id="1.10.3080.10">
    <property type="entry name" value="Clc chloride channel"/>
    <property type="match status" value="1"/>
</dbReference>
<keyword evidence="9" id="KW-0407">Ion channel</keyword>
<feature type="transmembrane region" description="Helical" evidence="10">
    <location>
        <begin position="385"/>
        <end position="404"/>
    </location>
</feature>
<feature type="transmembrane region" description="Helical" evidence="10">
    <location>
        <begin position="327"/>
        <end position="344"/>
    </location>
</feature>
<keyword evidence="7" id="KW-0869">Chloride channel</keyword>
<evidence type="ECO:0000256" key="9">
    <source>
        <dbReference type="ARBA" id="ARBA00023303"/>
    </source>
</evidence>
<feature type="transmembrane region" description="Helical" evidence="10">
    <location>
        <begin position="351"/>
        <end position="373"/>
    </location>
</feature>
<dbReference type="SUPFAM" id="SSF81340">
    <property type="entry name" value="Clc chloride channel"/>
    <property type="match status" value="1"/>
</dbReference>
<evidence type="ECO:0000256" key="3">
    <source>
        <dbReference type="ARBA" id="ARBA00022692"/>
    </source>
</evidence>
<dbReference type="CDD" id="cd00400">
    <property type="entry name" value="Voltage_gated_ClC"/>
    <property type="match status" value="1"/>
</dbReference>
<evidence type="ECO:0000256" key="4">
    <source>
        <dbReference type="ARBA" id="ARBA00022989"/>
    </source>
</evidence>
<dbReference type="InterPro" id="IPR046342">
    <property type="entry name" value="CBS_dom_sf"/>
</dbReference>
<feature type="transmembrane region" description="Helical" evidence="10">
    <location>
        <begin position="288"/>
        <end position="307"/>
    </location>
</feature>
<name>A0A5E4RPX0_9BURK</name>
<proteinExistence type="predicted"/>
<evidence type="ECO:0000256" key="1">
    <source>
        <dbReference type="ARBA" id="ARBA00004141"/>
    </source>
</evidence>
<dbReference type="InterPro" id="IPR014743">
    <property type="entry name" value="Cl-channel_core"/>
</dbReference>
<evidence type="ECO:0000256" key="5">
    <source>
        <dbReference type="ARBA" id="ARBA00023065"/>
    </source>
</evidence>
<comment type="subcellular location">
    <subcellularLocation>
        <location evidence="1">Membrane</location>
        <topology evidence="1">Multi-pass membrane protein</topology>
    </subcellularLocation>
</comment>
<evidence type="ECO:0000256" key="10">
    <source>
        <dbReference type="SAM" id="Phobius"/>
    </source>
</evidence>
<evidence type="ECO:0000313" key="12">
    <source>
        <dbReference type="Proteomes" id="UP000333828"/>
    </source>
</evidence>
<evidence type="ECO:0000256" key="2">
    <source>
        <dbReference type="ARBA" id="ARBA00022448"/>
    </source>
</evidence>
<evidence type="ECO:0000256" key="7">
    <source>
        <dbReference type="ARBA" id="ARBA00023173"/>
    </source>
</evidence>
<feature type="transmembrane region" description="Helical" evidence="10">
    <location>
        <begin position="217"/>
        <end position="236"/>
    </location>
</feature>
<dbReference type="Pfam" id="PF00654">
    <property type="entry name" value="Voltage_CLC"/>
    <property type="match status" value="1"/>
</dbReference>
<keyword evidence="5" id="KW-0406">Ion transport</keyword>
<evidence type="ECO:0000256" key="8">
    <source>
        <dbReference type="ARBA" id="ARBA00023214"/>
    </source>
</evidence>
<feature type="transmembrane region" description="Helical" evidence="10">
    <location>
        <begin position="39"/>
        <end position="58"/>
    </location>
</feature>
<dbReference type="InterPro" id="IPR001807">
    <property type="entry name" value="ClC"/>
</dbReference>
<dbReference type="PANTHER" id="PTHR43427">
    <property type="entry name" value="CHLORIDE CHANNEL PROTEIN CLC-E"/>
    <property type="match status" value="1"/>
</dbReference>
<dbReference type="EMBL" id="CABPSI010000001">
    <property type="protein sequence ID" value="VVD64442.1"/>
    <property type="molecule type" value="Genomic_DNA"/>
</dbReference>
<dbReference type="AlphaFoldDB" id="A0A5E4RPX0"/>
<organism evidence="11 12">
    <name type="scientific">Pandoraea iniqua</name>
    <dbReference type="NCBI Taxonomy" id="2508288"/>
    <lineage>
        <taxon>Bacteria</taxon>
        <taxon>Pseudomonadati</taxon>
        <taxon>Pseudomonadota</taxon>
        <taxon>Betaproteobacteria</taxon>
        <taxon>Burkholderiales</taxon>
        <taxon>Burkholderiaceae</taxon>
        <taxon>Pandoraea</taxon>
    </lineage>
</organism>
<sequence>MRPNFDHDSLLSVSAVSAWAKLPVVVWVRRQFAPNTLQITLLLAGIVGLLGALATVAFREALSGLQFLLAGHHSGMVELAIDLNWWQRLLLPTTGGLIAGLILQYATLWVPKKGSDDYMEAIAIGTGVLSLRQTLVKSTSSLFSVASGASIGREGPMVQLAAMFASLVGRALAFPPERLRLLVACGATAGITSAYNAPIAGALFISEIVYGSISTATLGPLVVASVIANIVIRQFLGYEAVYQMPRFDFVSGWEVFFYVGLGILAGVLAPLFLRLLDTAKQRFGALPVPLFVRLALGGLVVGVLSLQVPQVWGNGYSVVNSILHTHWAWQALAMVLVFKVLATASSAGSGAVGGVFTPTLFVGAALGSLYGLAMNALAPATASVASSYAVVGMGAFLAATTYAPLMSILMIFEMTLSYQVVLPLMLACVTAYLTAHTLREDSVYAKSLRRNLVAGRWLSMTGEASQMRLSSLAVDPDASDAVVKTDLSPEAIGERFVETGYRNLVVRAEDGRLVGMLDAASWWRRQATGKPAQWTEIVAPCNALDGEMALVSALRAVAKLHADWIPVAAADGRWLGVVSLPGLIEIVTEERGSE</sequence>
<gene>
    <name evidence="11" type="primary">clcB</name>
    <name evidence="11" type="ORF">PIN31115_00261</name>
</gene>
<keyword evidence="4 10" id="KW-1133">Transmembrane helix</keyword>
<dbReference type="GO" id="GO:0005254">
    <property type="term" value="F:chloride channel activity"/>
    <property type="evidence" value="ECO:0007669"/>
    <property type="project" value="UniProtKB-KW"/>
</dbReference>
<dbReference type="GO" id="GO:0005886">
    <property type="term" value="C:plasma membrane"/>
    <property type="evidence" value="ECO:0007669"/>
    <property type="project" value="TreeGrafter"/>
</dbReference>
<dbReference type="Proteomes" id="UP000333828">
    <property type="component" value="Unassembled WGS sequence"/>
</dbReference>
<dbReference type="PANTHER" id="PTHR43427:SF6">
    <property type="entry name" value="CHLORIDE CHANNEL PROTEIN CLC-E"/>
    <property type="match status" value="1"/>
</dbReference>
<keyword evidence="2" id="KW-0813">Transport</keyword>
<dbReference type="SUPFAM" id="SSF54631">
    <property type="entry name" value="CBS-domain pair"/>
    <property type="match status" value="1"/>
</dbReference>
<protein>
    <submittedName>
        <fullName evidence="11">Voltage-gated ClC-type chloride channel ClcB</fullName>
    </submittedName>
</protein>
<feature type="transmembrane region" description="Helical" evidence="10">
    <location>
        <begin position="416"/>
        <end position="435"/>
    </location>
</feature>